<dbReference type="PROSITE" id="PS50082">
    <property type="entry name" value="WD_REPEATS_2"/>
    <property type="match status" value="4"/>
</dbReference>
<dbReference type="SUPFAM" id="SSF50998">
    <property type="entry name" value="Quinoprotein alcohol dehydrogenase-like"/>
    <property type="match status" value="1"/>
</dbReference>
<comment type="caution">
    <text evidence="4">The sequence shown here is derived from an EMBL/GenBank/DDBJ whole genome shotgun (WGS) entry which is preliminary data.</text>
</comment>
<dbReference type="Gene3D" id="2.130.10.10">
    <property type="entry name" value="YVTN repeat-like/Quinoprotein amine dehydrogenase"/>
    <property type="match status" value="3"/>
</dbReference>
<evidence type="ECO:0000313" key="5">
    <source>
        <dbReference type="Proteomes" id="UP000284706"/>
    </source>
</evidence>
<keyword evidence="5" id="KW-1185">Reference proteome</keyword>
<dbReference type="Proteomes" id="UP000284706">
    <property type="component" value="Unassembled WGS sequence"/>
</dbReference>
<dbReference type="InterPro" id="IPR036322">
    <property type="entry name" value="WD40_repeat_dom_sf"/>
</dbReference>
<keyword evidence="1 3" id="KW-0853">WD repeat</keyword>
<dbReference type="SUPFAM" id="SSF101908">
    <property type="entry name" value="Putative isomerase YbhE"/>
    <property type="match status" value="1"/>
</dbReference>
<organism evidence="4 5">
    <name type="scientific">Gymnopilus dilepis</name>
    <dbReference type="NCBI Taxonomy" id="231916"/>
    <lineage>
        <taxon>Eukaryota</taxon>
        <taxon>Fungi</taxon>
        <taxon>Dikarya</taxon>
        <taxon>Basidiomycota</taxon>
        <taxon>Agaricomycotina</taxon>
        <taxon>Agaricomycetes</taxon>
        <taxon>Agaricomycetidae</taxon>
        <taxon>Agaricales</taxon>
        <taxon>Agaricineae</taxon>
        <taxon>Hymenogastraceae</taxon>
        <taxon>Gymnopilus</taxon>
    </lineage>
</organism>
<feature type="repeat" description="WD" evidence="3">
    <location>
        <begin position="617"/>
        <end position="642"/>
    </location>
</feature>
<dbReference type="InParanoid" id="A0A409WSB8"/>
<dbReference type="PANTHER" id="PTHR22847:SF637">
    <property type="entry name" value="WD REPEAT DOMAIN 5B"/>
    <property type="match status" value="1"/>
</dbReference>
<dbReference type="InterPro" id="IPR001680">
    <property type="entry name" value="WD40_rpt"/>
</dbReference>
<dbReference type="InterPro" id="IPR015943">
    <property type="entry name" value="WD40/YVTN_repeat-like_dom_sf"/>
</dbReference>
<evidence type="ECO:0000256" key="3">
    <source>
        <dbReference type="PROSITE-ProRule" id="PRU00221"/>
    </source>
</evidence>
<dbReference type="OrthoDB" id="2639794at2759"/>
<dbReference type="AlphaFoldDB" id="A0A409WSB8"/>
<protein>
    <submittedName>
        <fullName evidence="4">Uncharacterized protein</fullName>
    </submittedName>
</protein>
<proteinExistence type="predicted"/>
<name>A0A409WSB8_9AGAR</name>
<dbReference type="GO" id="GO:1990234">
    <property type="term" value="C:transferase complex"/>
    <property type="evidence" value="ECO:0007669"/>
    <property type="project" value="UniProtKB-ARBA"/>
</dbReference>
<dbReference type="EMBL" id="NHYE01004873">
    <property type="protein sequence ID" value="PPQ81408.1"/>
    <property type="molecule type" value="Genomic_DNA"/>
</dbReference>
<reference evidence="4 5" key="1">
    <citation type="journal article" date="2018" name="Evol. Lett.">
        <title>Horizontal gene cluster transfer increased hallucinogenic mushroom diversity.</title>
        <authorList>
            <person name="Reynolds H.T."/>
            <person name="Vijayakumar V."/>
            <person name="Gluck-Thaler E."/>
            <person name="Korotkin H.B."/>
            <person name="Matheny P.B."/>
            <person name="Slot J.C."/>
        </authorList>
    </citation>
    <scope>NUCLEOTIDE SEQUENCE [LARGE SCALE GENOMIC DNA]</scope>
    <source>
        <strain evidence="4 5">SRW20</strain>
    </source>
</reference>
<feature type="repeat" description="WD" evidence="3">
    <location>
        <begin position="643"/>
        <end position="682"/>
    </location>
</feature>
<accession>A0A409WSB8</accession>
<evidence type="ECO:0000256" key="2">
    <source>
        <dbReference type="ARBA" id="ARBA00022737"/>
    </source>
</evidence>
<evidence type="ECO:0000256" key="1">
    <source>
        <dbReference type="ARBA" id="ARBA00022574"/>
    </source>
</evidence>
<keyword evidence="2" id="KW-0677">Repeat</keyword>
<dbReference type="STRING" id="231916.A0A409WSB8"/>
<sequence length="1219" mass="137531">MSPFSAYENARSFSVPFPPEIDVTNQRLLALECSATRMVLGFNEYIYILSLPAFNLVHILEPKKHSRFRGIEVHGKLLVVTYSEETPDGTFPRGSFLYIWDLLAGRNLGTVVVLDGLSYKPTISAPETELVEIEENGMLIKQEWPDIPLLIISSKANSEFETHLNIYILECPDTEHTFGRLQRVEDSFVVLPVKIIRPTHWVYCIASMGRTAVTGGWDAIIRVWDIITGECRLVLIGHTIRVIDVTLDGSRIYSQSEDAAVRIWDRLTGDCLHVLKMHPLTHVLQPLLITPSYLITSGKTPSFNTISIWDHVSGRLVHQIDNEMHYFLGPAEGREHTVVTHGYNMERLSGNWFNIWDLTTGHIRTRILTGFIGPFTYPNQPIGKGRFFVIIAKQHGQYFLRIWDFGVDKPANEEVAWQNPRHFSIPLLPENGFTSNEDFVVVECSTTHLVLGLKTRICIYSLPFFDLVQTIGSENFSICRTLHMHGEILVVTYEDTSEDSFSEGCSLYVWDLTFKRHLGTVLVEDSWYKPIVSAPGTEIVEEKKYGFGVKREWPKEPVLLISSSEARLLRVYTLDRSVARGTGRSTPTEGRQGVTAAMHPVKTICPIHSVYSLASMGRTALTGGRDATVRVWDIVTGKCQLVLIGHTDTVSRVALDKARIYSLSFDHTVRLWDRHSGDCQEVLEVSARPSSYSTLQTAPSFFITTMSVIQQQYTVCIRDLLSGGIIHQIEHVKGCSFGPVRNEERTLVTRENRDETLIAFKIWDVKSGRVLCHTQNLMYLFALRNGSSWSYSSRGGSTRLKSGILVPMGRNPGERTKGPENCLTLTLTSRTVELRWKNPRRFSVFLPEDVRHIEPMRPALECSATHAVLAFDDHVYIYALSTFDLIHILNPGKLAIVGPIRIYGKILIITCNLHGCEQSTEYWSLYIWDLSTGRHIGNVQFYGQIVKYEISVTQIGAAEAMDNRKLVHQKWVEDPILITTSKPDRGNEAKLRSYILHYTGGASIEGPLEEDQEPPSRYMAPATAIPIRPASCVASLGRTAITGGWDATVHVHDFITGECQLVLMGHTNLVCDVSLDEKRIYSLSYDSTLRIWDRRSGDCQHVLENPVFENGGSHFLRLDTPYPHLITICAHPPSPTIRTWDPHSGKLIQKIHNKLGCDLGPKGEQEHSRYLGRGFFVLFSKTRFGGRFCGCGVSPGKEFLPTFYILLMVHPSIRWVFSA</sequence>
<feature type="repeat" description="WD" evidence="3">
    <location>
        <begin position="235"/>
        <end position="274"/>
    </location>
</feature>
<dbReference type="SMART" id="SM00320">
    <property type="entry name" value="WD40"/>
    <property type="match status" value="5"/>
</dbReference>
<dbReference type="PANTHER" id="PTHR22847">
    <property type="entry name" value="WD40 REPEAT PROTEIN"/>
    <property type="match status" value="1"/>
</dbReference>
<evidence type="ECO:0000313" key="4">
    <source>
        <dbReference type="EMBL" id="PPQ81408.1"/>
    </source>
</evidence>
<feature type="repeat" description="WD" evidence="3">
    <location>
        <begin position="1063"/>
        <end position="1102"/>
    </location>
</feature>
<dbReference type="InterPro" id="IPR011047">
    <property type="entry name" value="Quinoprotein_ADH-like_sf"/>
</dbReference>
<gene>
    <name evidence="4" type="ORF">CVT26_007680</name>
</gene>
<dbReference type="SUPFAM" id="SSF50978">
    <property type="entry name" value="WD40 repeat-like"/>
    <property type="match status" value="1"/>
</dbReference>
<dbReference type="Pfam" id="PF00400">
    <property type="entry name" value="WD40"/>
    <property type="match status" value="5"/>
</dbReference>